<dbReference type="Proteomes" id="UP000075502">
    <property type="component" value="Unassembled WGS sequence"/>
</dbReference>
<evidence type="ECO:0000256" key="2">
    <source>
        <dbReference type="ARBA" id="ARBA00023012"/>
    </source>
</evidence>
<dbReference type="Pfam" id="PF00072">
    <property type="entry name" value="Response_reg"/>
    <property type="match status" value="1"/>
</dbReference>
<feature type="compositionally biased region" description="Low complexity" evidence="7">
    <location>
        <begin position="121"/>
        <end position="130"/>
    </location>
</feature>
<keyword evidence="3" id="KW-0805">Transcription regulation</keyword>
<dbReference type="CDD" id="cd19920">
    <property type="entry name" value="REC_PA4781-like"/>
    <property type="match status" value="1"/>
</dbReference>
<keyword evidence="4" id="KW-0238">DNA-binding</keyword>
<keyword evidence="2" id="KW-0902">Two-component regulatory system</keyword>
<dbReference type="SUPFAM" id="SSF52172">
    <property type="entry name" value="CheY-like"/>
    <property type="match status" value="1"/>
</dbReference>
<evidence type="ECO:0000256" key="6">
    <source>
        <dbReference type="PROSITE-ProRule" id="PRU00169"/>
    </source>
</evidence>
<dbReference type="PROSITE" id="PS50110">
    <property type="entry name" value="RESPONSE_REGULATORY"/>
    <property type="match status" value="1"/>
</dbReference>
<gene>
    <name evidence="9" type="ORF">BE21_53600</name>
</gene>
<dbReference type="PANTHER" id="PTHR48111">
    <property type="entry name" value="REGULATOR OF RPOS"/>
    <property type="match status" value="1"/>
</dbReference>
<feature type="region of interest" description="Disordered" evidence="7">
    <location>
        <begin position="113"/>
        <end position="170"/>
    </location>
</feature>
<feature type="domain" description="Response regulatory" evidence="8">
    <location>
        <begin position="8"/>
        <end position="124"/>
    </location>
</feature>
<sequence>MASDRHALVLLVDDDPSSLKLLSEALAGQPITLAVAIDGEMALRQIRREVPDLVLLDAVMPGLSGFEVCRRLKEDPATRGVPVLFMTVLSDTASRVRGLELGAVDYVSNRSSARSSWPACGRSSRSTPPRGRCRRRTRSSRPPGRRWSSRWRGGRRSCARPTSAWSASSS</sequence>
<proteinExistence type="predicted"/>
<protein>
    <recommendedName>
        <fullName evidence="8">Response regulatory domain-containing protein</fullName>
    </recommendedName>
</protein>
<dbReference type="EMBL" id="JEME01002817">
    <property type="protein sequence ID" value="KYG03039.1"/>
    <property type="molecule type" value="Genomic_DNA"/>
</dbReference>
<dbReference type="InterPro" id="IPR039420">
    <property type="entry name" value="WalR-like"/>
</dbReference>
<dbReference type="AlphaFoldDB" id="A0A150TEB3"/>
<evidence type="ECO:0000256" key="3">
    <source>
        <dbReference type="ARBA" id="ARBA00023015"/>
    </source>
</evidence>
<accession>A0A150TEB3</accession>
<dbReference type="InterPro" id="IPR011006">
    <property type="entry name" value="CheY-like_superfamily"/>
</dbReference>
<evidence type="ECO:0000313" key="10">
    <source>
        <dbReference type="Proteomes" id="UP000075502"/>
    </source>
</evidence>
<comment type="caution">
    <text evidence="9">The sequence shown here is derived from an EMBL/GenBank/DDBJ whole genome shotgun (WGS) entry which is preliminary data.</text>
</comment>
<evidence type="ECO:0000259" key="8">
    <source>
        <dbReference type="PROSITE" id="PS50110"/>
    </source>
</evidence>
<dbReference type="PANTHER" id="PTHR48111:SF1">
    <property type="entry name" value="TWO-COMPONENT RESPONSE REGULATOR ORR33"/>
    <property type="match status" value="1"/>
</dbReference>
<evidence type="ECO:0000256" key="1">
    <source>
        <dbReference type="ARBA" id="ARBA00022553"/>
    </source>
</evidence>
<dbReference type="GO" id="GO:0032993">
    <property type="term" value="C:protein-DNA complex"/>
    <property type="evidence" value="ECO:0007669"/>
    <property type="project" value="TreeGrafter"/>
</dbReference>
<evidence type="ECO:0000256" key="5">
    <source>
        <dbReference type="ARBA" id="ARBA00023163"/>
    </source>
</evidence>
<feature type="compositionally biased region" description="Basic residues" evidence="7">
    <location>
        <begin position="131"/>
        <end position="158"/>
    </location>
</feature>
<evidence type="ECO:0000256" key="7">
    <source>
        <dbReference type="SAM" id="MobiDB-lite"/>
    </source>
</evidence>
<keyword evidence="1 6" id="KW-0597">Phosphoprotein</keyword>
<evidence type="ECO:0000256" key="4">
    <source>
        <dbReference type="ARBA" id="ARBA00023125"/>
    </source>
</evidence>
<dbReference type="GO" id="GO:0005829">
    <property type="term" value="C:cytosol"/>
    <property type="evidence" value="ECO:0007669"/>
    <property type="project" value="TreeGrafter"/>
</dbReference>
<dbReference type="GO" id="GO:0000976">
    <property type="term" value="F:transcription cis-regulatory region binding"/>
    <property type="evidence" value="ECO:0007669"/>
    <property type="project" value="TreeGrafter"/>
</dbReference>
<feature type="modified residue" description="4-aspartylphosphate" evidence="6">
    <location>
        <position position="57"/>
    </location>
</feature>
<organism evidence="9 10">
    <name type="scientific">Sorangium cellulosum</name>
    <name type="common">Polyangium cellulosum</name>
    <dbReference type="NCBI Taxonomy" id="56"/>
    <lineage>
        <taxon>Bacteria</taxon>
        <taxon>Pseudomonadati</taxon>
        <taxon>Myxococcota</taxon>
        <taxon>Polyangia</taxon>
        <taxon>Polyangiales</taxon>
        <taxon>Polyangiaceae</taxon>
        <taxon>Sorangium</taxon>
    </lineage>
</organism>
<dbReference type="GO" id="GO:0006355">
    <property type="term" value="P:regulation of DNA-templated transcription"/>
    <property type="evidence" value="ECO:0007669"/>
    <property type="project" value="TreeGrafter"/>
</dbReference>
<dbReference type="InterPro" id="IPR001789">
    <property type="entry name" value="Sig_transdc_resp-reg_receiver"/>
</dbReference>
<dbReference type="Gene3D" id="3.40.50.2300">
    <property type="match status" value="1"/>
</dbReference>
<name>A0A150TEB3_SORCE</name>
<dbReference type="GO" id="GO:0000156">
    <property type="term" value="F:phosphorelay response regulator activity"/>
    <property type="evidence" value="ECO:0007669"/>
    <property type="project" value="TreeGrafter"/>
</dbReference>
<dbReference type="SMART" id="SM00448">
    <property type="entry name" value="REC"/>
    <property type="match status" value="1"/>
</dbReference>
<evidence type="ECO:0000313" key="9">
    <source>
        <dbReference type="EMBL" id="KYG03039.1"/>
    </source>
</evidence>
<keyword evidence="5" id="KW-0804">Transcription</keyword>
<reference evidence="9 10" key="1">
    <citation type="submission" date="2014-02" db="EMBL/GenBank/DDBJ databases">
        <title>The small core and large imbalanced accessory genome model reveals a collaborative survival strategy of Sorangium cellulosum strains in nature.</title>
        <authorList>
            <person name="Han K."/>
            <person name="Peng R."/>
            <person name="Blom J."/>
            <person name="Li Y.-Z."/>
        </authorList>
    </citation>
    <scope>NUCLEOTIDE SEQUENCE [LARGE SCALE GENOMIC DNA]</scope>
    <source>
        <strain evidence="9 10">So0007-03</strain>
    </source>
</reference>